<proteinExistence type="predicted"/>
<dbReference type="EMBL" id="GGEC01085752">
    <property type="protein sequence ID" value="MBX66236.1"/>
    <property type="molecule type" value="Transcribed_RNA"/>
</dbReference>
<organism evidence="1">
    <name type="scientific">Rhizophora mucronata</name>
    <name type="common">Asiatic mangrove</name>
    <dbReference type="NCBI Taxonomy" id="61149"/>
    <lineage>
        <taxon>Eukaryota</taxon>
        <taxon>Viridiplantae</taxon>
        <taxon>Streptophyta</taxon>
        <taxon>Embryophyta</taxon>
        <taxon>Tracheophyta</taxon>
        <taxon>Spermatophyta</taxon>
        <taxon>Magnoliopsida</taxon>
        <taxon>eudicotyledons</taxon>
        <taxon>Gunneridae</taxon>
        <taxon>Pentapetalae</taxon>
        <taxon>rosids</taxon>
        <taxon>fabids</taxon>
        <taxon>Malpighiales</taxon>
        <taxon>Rhizophoraceae</taxon>
        <taxon>Rhizophora</taxon>
    </lineage>
</organism>
<name>A0A2P2QH04_RHIMU</name>
<reference evidence="1" key="1">
    <citation type="submission" date="2018-02" db="EMBL/GenBank/DDBJ databases">
        <title>Rhizophora mucronata_Transcriptome.</title>
        <authorList>
            <person name="Meera S.P."/>
            <person name="Sreeshan A."/>
            <person name="Augustine A."/>
        </authorList>
    </citation>
    <scope>NUCLEOTIDE SEQUENCE</scope>
    <source>
        <tissue evidence="1">Leaf</tissue>
    </source>
</reference>
<accession>A0A2P2QH04</accession>
<evidence type="ECO:0000313" key="1">
    <source>
        <dbReference type="EMBL" id="MBX66236.1"/>
    </source>
</evidence>
<protein>
    <submittedName>
        <fullName evidence="1">Uncharacterized protein</fullName>
    </submittedName>
</protein>
<sequence>MCTPAVFAGIT</sequence>